<feature type="transmembrane region" description="Helical" evidence="8">
    <location>
        <begin position="34"/>
        <end position="55"/>
    </location>
</feature>
<feature type="transmembrane region" description="Helical" evidence="8">
    <location>
        <begin position="179"/>
        <end position="202"/>
    </location>
</feature>
<proteinExistence type="inferred from homology"/>
<dbReference type="GO" id="GO:0009847">
    <property type="term" value="P:spore germination"/>
    <property type="evidence" value="ECO:0007669"/>
    <property type="project" value="InterPro"/>
</dbReference>
<dbReference type="GO" id="GO:0016020">
    <property type="term" value="C:membrane"/>
    <property type="evidence" value="ECO:0007669"/>
    <property type="project" value="UniProtKB-SubCell"/>
</dbReference>
<evidence type="ECO:0000256" key="6">
    <source>
        <dbReference type="ARBA" id="ARBA00022989"/>
    </source>
</evidence>
<feature type="transmembrane region" description="Helical" evidence="8">
    <location>
        <begin position="7"/>
        <end position="28"/>
    </location>
</feature>
<dbReference type="STRING" id="717606.PaecuDRAFT_0495"/>
<dbReference type="AlphaFoldDB" id="E0I3X0"/>
<dbReference type="PANTHER" id="PTHR34975:SF2">
    <property type="entry name" value="SPORE GERMINATION PROTEIN A2"/>
    <property type="match status" value="1"/>
</dbReference>
<evidence type="ECO:0000256" key="4">
    <source>
        <dbReference type="ARBA" id="ARBA00022544"/>
    </source>
</evidence>
<organism evidence="9 10">
    <name type="scientific">Paenibacillus curdlanolyticus YK9</name>
    <dbReference type="NCBI Taxonomy" id="717606"/>
    <lineage>
        <taxon>Bacteria</taxon>
        <taxon>Bacillati</taxon>
        <taxon>Bacillota</taxon>
        <taxon>Bacilli</taxon>
        <taxon>Bacillales</taxon>
        <taxon>Paenibacillaceae</taxon>
        <taxon>Paenibacillus</taxon>
    </lineage>
</organism>
<evidence type="ECO:0000256" key="7">
    <source>
        <dbReference type="ARBA" id="ARBA00023136"/>
    </source>
</evidence>
<keyword evidence="6 8" id="KW-1133">Transmembrane helix</keyword>
<dbReference type="Proteomes" id="UP000005387">
    <property type="component" value="Unassembled WGS sequence"/>
</dbReference>
<dbReference type="Pfam" id="PF03845">
    <property type="entry name" value="Spore_permease"/>
    <property type="match status" value="1"/>
</dbReference>
<keyword evidence="7 8" id="KW-0472">Membrane</keyword>
<comment type="subcellular location">
    <subcellularLocation>
        <location evidence="1">Membrane</location>
        <topology evidence="1">Multi-pass membrane protein</topology>
    </subcellularLocation>
</comment>
<evidence type="ECO:0000313" key="9">
    <source>
        <dbReference type="EMBL" id="EFM12984.1"/>
    </source>
</evidence>
<protein>
    <submittedName>
        <fullName evidence="9">Spore germination protein</fullName>
    </submittedName>
</protein>
<feature type="transmembrane region" description="Helical" evidence="8">
    <location>
        <begin position="112"/>
        <end position="129"/>
    </location>
</feature>
<feature type="transmembrane region" description="Helical" evidence="8">
    <location>
        <begin position="266"/>
        <end position="287"/>
    </location>
</feature>
<comment type="similarity">
    <text evidence="2">Belongs to the amino acid-polyamine-organocation (APC) superfamily. Spore germination protein (SGP) (TC 2.A.3.9) family.</text>
</comment>
<dbReference type="OrthoDB" id="2840438at2"/>
<keyword evidence="5 8" id="KW-0812">Transmembrane</keyword>
<accession>E0I3X0</accession>
<feature type="transmembrane region" description="Helical" evidence="8">
    <location>
        <begin position="141"/>
        <end position="159"/>
    </location>
</feature>
<dbReference type="NCBIfam" id="TIGR00912">
    <property type="entry name" value="2A0309"/>
    <property type="match status" value="1"/>
</dbReference>
<evidence type="ECO:0000313" key="10">
    <source>
        <dbReference type="Proteomes" id="UP000005387"/>
    </source>
</evidence>
<reference evidence="9 10" key="1">
    <citation type="submission" date="2010-07" db="EMBL/GenBank/DDBJ databases">
        <title>The draft genome of Paenibacillus curdlanolyticus YK9.</title>
        <authorList>
            <consortium name="US DOE Joint Genome Institute (JGI-PGF)"/>
            <person name="Lucas S."/>
            <person name="Copeland A."/>
            <person name="Lapidus A."/>
            <person name="Cheng J.-F."/>
            <person name="Bruce D."/>
            <person name="Goodwin L."/>
            <person name="Pitluck S."/>
            <person name="Land M.L."/>
            <person name="Hauser L."/>
            <person name="Chang Y.-J."/>
            <person name="Jeffries C."/>
            <person name="Anderson I.J."/>
            <person name="Johnson E."/>
            <person name="Loganathan U."/>
            <person name="Mulhopadhyay B."/>
            <person name="Kyrpides N."/>
            <person name="Woyke T.J."/>
        </authorList>
    </citation>
    <scope>NUCLEOTIDE SEQUENCE [LARGE SCALE GENOMIC DNA]</scope>
    <source>
        <strain evidence="9 10">YK9</strain>
    </source>
</reference>
<evidence type="ECO:0000256" key="2">
    <source>
        <dbReference type="ARBA" id="ARBA00007998"/>
    </source>
</evidence>
<dbReference type="RefSeq" id="WP_006036512.1">
    <property type="nucleotide sequence ID" value="NZ_AEDD01000001.1"/>
</dbReference>
<dbReference type="eggNOG" id="COG3949">
    <property type="taxonomic scope" value="Bacteria"/>
</dbReference>
<dbReference type="InterPro" id="IPR004761">
    <property type="entry name" value="Spore_GerAB"/>
</dbReference>
<keyword evidence="4" id="KW-0309">Germination</keyword>
<dbReference type="PANTHER" id="PTHR34975">
    <property type="entry name" value="SPORE GERMINATION PROTEIN A2"/>
    <property type="match status" value="1"/>
</dbReference>
<name>E0I3X0_9BACL</name>
<feature type="transmembrane region" description="Helical" evidence="8">
    <location>
        <begin position="299"/>
        <end position="316"/>
    </location>
</feature>
<keyword evidence="10" id="KW-1185">Reference proteome</keyword>
<keyword evidence="3" id="KW-0813">Transport</keyword>
<feature type="transmembrane region" description="Helical" evidence="8">
    <location>
        <begin position="214"/>
        <end position="241"/>
    </location>
</feature>
<feature type="transmembrane region" description="Helical" evidence="8">
    <location>
        <begin position="67"/>
        <end position="90"/>
    </location>
</feature>
<evidence type="ECO:0000256" key="5">
    <source>
        <dbReference type="ARBA" id="ARBA00022692"/>
    </source>
</evidence>
<dbReference type="EMBL" id="AEDD01000001">
    <property type="protein sequence ID" value="EFM12984.1"/>
    <property type="molecule type" value="Genomic_DNA"/>
</dbReference>
<sequence length="372" mass="40976">MSKIGTYSLFVMIMMFHIGSTPLFLLGSKAKQDSWLAVLLGALIGLVMMAALLMLHRKQPDAGLVGLLRLTVGSWGTGLIGMLYVIYFAYQSMRNVRDFGELTSLSLLQNRPQWLIMGIIVVIAWYTVLQGNESFFRTSQLLFIATMSSYLLLAALIVMKGMPKLQHVRPIMEMGFKPIFHAAVPDIVSFPFTQGVLLLVFWKEAADRSAVSRATYGGYIAGALFIVLMNFLVVSVLGPLAPIPSLPFLEMVQLVQIANFLERLDIIVTLLLFIGLYIKLTAFYLGATLVLRELVNVRYWRLSALVGAAIYAAAFLERNNTTHLWIGLGISLKVSLIMQVGIPLLLLLLALIRLGGAKHQPATAVASEEQGG</sequence>
<gene>
    <name evidence="9" type="ORF">PaecuDRAFT_0495</name>
</gene>
<feature type="transmembrane region" description="Helical" evidence="8">
    <location>
        <begin position="336"/>
        <end position="354"/>
    </location>
</feature>
<evidence type="ECO:0000256" key="1">
    <source>
        <dbReference type="ARBA" id="ARBA00004141"/>
    </source>
</evidence>
<evidence type="ECO:0000256" key="3">
    <source>
        <dbReference type="ARBA" id="ARBA00022448"/>
    </source>
</evidence>
<evidence type="ECO:0000256" key="8">
    <source>
        <dbReference type="SAM" id="Phobius"/>
    </source>
</evidence>